<dbReference type="Pfam" id="PF13529">
    <property type="entry name" value="Peptidase_C39_2"/>
    <property type="match status" value="1"/>
</dbReference>
<proteinExistence type="predicted"/>
<dbReference type="RefSeq" id="WP_088993456.1">
    <property type="nucleotide sequence ID" value="NZ_LT607750.1"/>
</dbReference>
<feature type="chain" id="PRO_5038728938" evidence="1">
    <location>
        <begin position="24"/>
        <end position="214"/>
    </location>
</feature>
<keyword evidence="1" id="KW-0732">Signal</keyword>
<evidence type="ECO:0000313" key="3">
    <source>
        <dbReference type="EMBL" id="SCG47286.1"/>
    </source>
</evidence>
<sequence>MNSIFRKSALSVAGLLMTGGAVAVPAIAAETAPAKPAIAVQAEEPPGQDKKVLDHEYQRQPNAYYCAPAATRIALSTQGKTPSQREVAEKLGTTKAGTQSADDTTRVLNEMTGGGYETTEIDGPTAEPAQVDELRADVVEAVDGKRGVVANTMGTAVDTEGRRHSFPGGHYVTIIGYRDNGEAVQIADPYDPKKHYWMSDDKVATWIAERGYSS</sequence>
<evidence type="ECO:0000256" key="1">
    <source>
        <dbReference type="SAM" id="SignalP"/>
    </source>
</evidence>
<evidence type="ECO:0000313" key="4">
    <source>
        <dbReference type="Proteomes" id="UP000198217"/>
    </source>
</evidence>
<dbReference type="SUPFAM" id="SSF54001">
    <property type="entry name" value="Cysteine proteinases"/>
    <property type="match status" value="1"/>
</dbReference>
<dbReference type="EMBL" id="LT607750">
    <property type="protein sequence ID" value="SCG47286.1"/>
    <property type="molecule type" value="Genomic_DNA"/>
</dbReference>
<feature type="signal peptide" evidence="1">
    <location>
        <begin position="1"/>
        <end position="23"/>
    </location>
</feature>
<organism evidence="3 4">
    <name type="scientific">Micromonospora echinaurantiaca</name>
    <dbReference type="NCBI Taxonomy" id="47857"/>
    <lineage>
        <taxon>Bacteria</taxon>
        <taxon>Bacillati</taxon>
        <taxon>Actinomycetota</taxon>
        <taxon>Actinomycetes</taxon>
        <taxon>Micromonosporales</taxon>
        <taxon>Micromonosporaceae</taxon>
        <taxon>Micromonospora</taxon>
    </lineage>
</organism>
<dbReference type="InterPro" id="IPR039564">
    <property type="entry name" value="Peptidase_C39-like"/>
</dbReference>
<dbReference type="AlphaFoldDB" id="A0A1C5HMQ1"/>
<feature type="domain" description="Peptidase C39-like" evidence="2">
    <location>
        <begin position="55"/>
        <end position="190"/>
    </location>
</feature>
<name>A0A1C5HMQ1_9ACTN</name>
<gene>
    <name evidence="3" type="ORF">GA0070609_1903</name>
</gene>
<keyword evidence="4" id="KW-1185">Reference proteome</keyword>
<protein>
    <submittedName>
        <fullName evidence="3">Peptidase_C39 like family protein</fullName>
    </submittedName>
</protein>
<dbReference type="InterPro" id="IPR038765">
    <property type="entry name" value="Papain-like_cys_pep_sf"/>
</dbReference>
<accession>A0A1C5HMQ1</accession>
<reference evidence="3 4" key="1">
    <citation type="submission" date="2016-06" db="EMBL/GenBank/DDBJ databases">
        <authorList>
            <person name="Kjaerup R.B."/>
            <person name="Dalgaard T.S."/>
            <person name="Juul-Madsen H.R."/>
        </authorList>
    </citation>
    <scope>NUCLEOTIDE SEQUENCE [LARGE SCALE GENOMIC DNA]</scope>
    <source>
        <strain evidence="3 4">DSM 43904</strain>
    </source>
</reference>
<dbReference type="Gene3D" id="3.90.70.10">
    <property type="entry name" value="Cysteine proteinases"/>
    <property type="match status" value="1"/>
</dbReference>
<evidence type="ECO:0000259" key="2">
    <source>
        <dbReference type="Pfam" id="PF13529"/>
    </source>
</evidence>
<dbReference type="Proteomes" id="UP000198217">
    <property type="component" value="Chromosome I"/>
</dbReference>